<gene>
    <name evidence="2" type="ORF">BpHYR1_043440</name>
</gene>
<name>A0A3M7R9M5_BRAPC</name>
<feature type="non-terminal residue" evidence="2">
    <location>
        <position position="1"/>
    </location>
</feature>
<organism evidence="2 3">
    <name type="scientific">Brachionus plicatilis</name>
    <name type="common">Marine rotifer</name>
    <name type="synonym">Brachionus muelleri</name>
    <dbReference type="NCBI Taxonomy" id="10195"/>
    <lineage>
        <taxon>Eukaryota</taxon>
        <taxon>Metazoa</taxon>
        <taxon>Spiralia</taxon>
        <taxon>Gnathifera</taxon>
        <taxon>Rotifera</taxon>
        <taxon>Eurotatoria</taxon>
        <taxon>Monogononta</taxon>
        <taxon>Pseudotrocha</taxon>
        <taxon>Ploima</taxon>
        <taxon>Brachionidae</taxon>
        <taxon>Brachionus</taxon>
    </lineage>
</organism>
<evidence type="ECO:0000256" key="1">
    <source>
        <dbReference type="SAM" id="MobiDB-lite"/>
    </source>
</evidence>
<reference evidence="2 3" key="1">
    <citation type="journal article" date="2018" name="Sci. Rep.">
        <title>Genomic signatures of local adaptation to the degree of environmental predictability in rotifers.</title>
        <authorList>
            <person name="Franch-Gras L."/>
            <person name="Hahn C."/>
            <person name="Garcia-Roger E.M."/>
            <person name="Carmona M.J."/>
            <person name="Serra M."/>
            <person name="Gomez A."/>
        </authorList>
    </citation>
    <scope>NUCLEOTIDE SEQUENCE [LARGE SCALE GENOMIC DNA]</scope>
    <source>
        <strain evidence="2">HYR1</strain>
    </source>
</reference>
<protein>
    <submittedName>
        <fullName evidence="2">Uncharacterized protein</fullName>
    </submittedName>
</protein>
<evidence type="ECO:0000313" key="2">
    <source>
        <dbReference type="EMBL" id="RNA20131.1"/>
    </source>
</evidence>
<accession>A0A3M7R9M5</accession>
<evidence type="ECO:0000313" key="3">
    <source>
        <dbReference type="Proteomes" id="UP000276133"/>
    </source>
</evidence>
<keyword evidence="3" id="KW-1185">Reference proteome</keyword>
<dbReference type="Proteomes" id="UP000276133">
    <property type="component" value="Unassembled WGS sequence"/>
</dbReference>
<dbReference type="EMBL" id="REGN01003917">
    <property type="protein sequence ID" value="RNA20131.1"/>
    <property type="molecule type" value="Genomic_DNA"/>
</dbReference>
<comment type="caution">
    <text evidence="2">The sequence shown here is derived from an EMBL/GenBank/DDBJ whole genome shotgun (WGS) entry which is preliminary data.</text>
</comment>
<dbReference type="AlphaFoldDB" id="A0A3M7R9M5"/>
<feature type="region of interest" description="Disordered" evidence="1">
    <location>
        <begin position="1"/>
        <end position="28"/>
    </location>
</feature>
<proteinExistence type="predicted"/>
<dbReference type="OrthoDB" id="5945173at2759"/>
<sequence length="361" mass="40418">TPQETVKPTKKNKKPIDKEAEKVVQASTSSDISKKVEAPLKRGRALVLGKKIGSCTLPGQLSMDNHICLIGGQIFYFIVHVFFQLSTCISNCPEQIDQVEHVRVIVRQNLMRNTADLITENENVSETINKVLVLHNQPETVIIVHHVCHQTKTYLNQTSFKVNGIEYVQRACESLAICEEYKMNPNFDLAITGNGIVTDVETSCCSEDLCNSEENINSVQRCYYCAYCSPLDRTTVPCGSNSDSCRQTSFMSNGVSFVQRSCETTAQCELYKAFPQSVLTKLGASGGVASNIVTSCCTENLFTNRLFELSERYVRVVLSHSILLVVRLVEEYTEGFESRYIEYPTPLCNCYLVISSFIPDF</sequence>